<sequence>MIRPLTLVSLLAAGGAGLYLYQVKHSVSLLDRELRAIRRQIEAAREHTEVLRAEWALLNQPDRLRQVAERHLADLAPMTPAQFVRPQELDRRLPQPVAFAGAPALFGSPLQV</sequence>
<feature type="coiled-coil region" evidence="1">
    <location>
        <begin position="27"/>
        <end position="54"/>
    </location>
</feature>
<keyword evidence="1" id="KW-0175">Coiled coil</keyword>
<organism evidence="2 3">
    <name type="scientific">Caldovatus aquaticus</name>
    <dbReference type="NCBI Taxonomy" id="2865671"/>
    <lineage>
        <taxon>Bacteria</taxon>
        <taxon>Pseudomonadati</taxon>
        <taxon>Pseudomonadota</taxon>
        <taxon>Alphaproteobacteria</taxon>
        <taxon>Acetobacterales</taxon>
        <taxon>Roseomonadaceae</taxon>
        <taxon>Caldovatus</taxon>
    </lineage>
</organism>
<proteinExistence type="predicted"/>
<accession>A0ABS7EY03</accession>
<reference evidence="2 3" key="1">
    <citation type="submission" date="2021-08" db="EMBL/GenBank/DDBJ databases">
        <title>Caldovatus sediminis gen. nov., sp. nov., a moderately thermophilic bacterium isolated from a hot spring.</title>
        <authorList>
            <person name="Hu C.-J."/>
            <person name="Li W.-J."/>
            <person name="Xian W.-D."/>
        </authorList>
    </citation>
    <scope>NUCLEOTIDE SEQUENCE [LARGE SCALE GENOMIC DNA]</scope>
    <source>
        <strain evidence="2 3">SYSU G05006</strain>
    </source>
</reference>
<dbReference type="Proteomes" id="UP001519924">
    <property type="component" value="Unassembled WGS sequence"/>
</dbReference>
<comment type="caution">
    <text evidence="2">The sequence shown here is derived from an EMBL/GenBank/DDBJ whole genome shotgun (WGS) entry which is preliminary data.</text>
</comment>
<evidence type="ECO:0000313" key="2">
    <source>
        <dbReference type="EMBL" id="MBW8268232.1"/>
    </source>
</evidence>
<protein>
    <recommendedName>
        <fullName evidence="4">Cell division protein FtsL</fullName>
    </recommendedName>
</protein>
<name>A0ABS7EY03_9PROT</name>
<evidence type="ECO:0000313" key="3">
    <source>
        <dbReference type="Proteomes" id="UP001519924"/>
    </source>
</evidence>
<keyword evidence="3" id="KW-1185">Reference proteome</keyword>
<feature type="non-terminal residue" evidence="2">
    <location>
        <position position="112"/>
    </location>
</feature>
<dbReference type="EMBL" id="JAHZUY010000002">
    <property type="protein sequence ID" value="MBW8268232.1"/>
    <property type="molecule type" value="Genomic_DNA"/>
</dbReference>
<evidence type="ECO:0000256" key="1">
    <source>
        <dbReference type="SAM" id="Coils"/>
    </source>
</evidence>
<gene>
    <name evidence="2" type="ORF">K1J50_01895</name>
</gene>
<evidence type="ECO:0008006" key="4">
    <source>
        <dbReference type="Google" id="ProtNLM"/>
    </source>
</evidence>